<dbReference type="Proteomes" id="UP000244924">
    <property type="component" value="Unassembled WGS sequence"/>
</dbReference>
<sequence length="204" mass="21156">MTDLRPVLLLRAMLAALLILGARAGAALAHSFSIGILATGDGAEARLASAVRGFLIASAERDSHPDETSDGHIGGLDVHIVPLPGAAAAGIKGLMGTRPATLDFLLLLDGKASEPPRPGTLPGLTSDTIFLHPGELPETRQDPGRAESFAARFRAAYGIAPDQAAAEGYNAARRIDLAVRPLGTVGDDAALVRSLTETQGRIEW</sequence>
<accession>A0A2R8B6J7</accession>
<proteinExistence type="predicted"/>
<dbReference type="InterPro" id="IPR028082">
    <property type="entry name" value="Peripla_BP_I"/>
</dbReference>
<organism evidence="1 2">
    <name type="scientific">Albidovulum aquaemixtae</name>
    <dbReference type="NCBI Taxonomy" id="1542388"/>
    <lineage>
        <taxon>Bacteria</taxon>
        <taxon>Pseudomonadati</taxon>
        <taxon>Pseudomonadota</taxon>
        <taxon>Alphaproteobacteria</taxon>
        <taxon>Rhodobacterales</taxon>
        <taxon>Paracoccaceae</taxon>
        <taxon>Albidovulum</taxon>
    </lineage>
</organism>
<gene>
    <name evidence="1" type="ORF">DEA8626_01797</name>
</gene>
<name>A0A2R8B6J7_9RHOB</name>
<dbReference type="OrthoDB" id="7868535at2"/>
<evidence type="ECO:0000313" key="2">
    <source>
        <dbReference type="Proteomes" id="UP000244924"/>
    </source>
</evidence>
<dbReference type="AlphaFoldDB" id="A0A2R8B6J7"/>
<evidence type="ECO:0000313" key="1">
    <source>
        <dbReference type="EMBL" id="SPH18265.1"/>
    </source>
</evidence>
<reference evidence="1 2" key="1">
    <citation type="submission" date="2018-03" db="EMBL/GenBank/DDBJ databases">
        <authorList>
            <person name="Keele B.F."/>
        </authorList>
    </citation>
    <scope>NUCLEOTIDE SEQUENCE [LARGE SCALE GENOMIC DNA]</scope>
    <source>
        <strain evidence="1 2">CECT 8626</strain>
    </source>
</reference>
<dbReference type="RefSeq" id="WP_108852614.1">
    <property type="nucleotide sequence ID" value="NZ_OMOQ01000001.1"/>
</dbReference>
<keyword evidence="2" id="KW-1185">Reference proteome</keyword>
<dbReference type="SUPFAM" id="SSF53822">
    <property type="entry name" value="Periplasmic binding protein-like I"/>
    <property type="match status" value="1"/>
</dbReference>
<dbReference type="EMBL" id="OMOQ01000001">
    <property type="protein sequence ID" value="SPH18265.1"/>
    <property type="molecule type" value="Genomic_DNA"/>
</dbReference>
<dbReference type="Gene3D" id="3.40.50.2300">
    <property type="match status" value="1"/>
</dbReference>
<protein>
    <submittedName>
        <fullName evidence="1">Uncharacterized protein</fullName>
    </submittedName>
</protein>